<dbReference type="EMBL" id="PEIB01000001">
    <property type="protein sequence ID" value="RXJ74822.1"/>
    <property type="molecule type" value="Genomic_DNA"/>
</dbReference>
<reference evidence="2 3" key="1">
    <citation type="submission" date="2017-10" db="EMBL/GenBank/DDBJ databases">
        <title>Nyctiphanis sp. nov., isolated from the stomach of the euphausiid Nyctiphanes simplex (Hansen, 1911) in the Gulf of California.</title>
        <authorList>
            <person name="Gomez-Gil B."/>
            <person name="Aguilar-Mendez M."/>
            <person name="Lopez-Cortes A."/>
            <person name="Gomez-Gutierrez J."/>
            <person name="Roque A."/>
            <person name="Lang E."/>
            <person name="Gonzalez-Castillo A."/>
        </authorList>
    </citation>
    <scope>NUCLEOTIDE SEQUENCE [LARGE SCALE GENOMIC DNA]</scope>
    <source>
        <strain evidence="2 3">CAIM 600</strain>
    </source>
</reference>
<evidence type="ECO:0000256" key="1">
    <source>
        <dbReference type="SAM" id="Phobius"/>
    </source>
</evidence>
<dbReference type="InterPro" id="IPR005625">
    <property type="entry name" value="PepSY-ass_TM"/>
</dbReference>
<keyword evidence="1" id="KW-0812">Transmembrane</keyword>
<keyword evidence="3" id="KW-1185">Reference proteome</keyword>
<organism evidence="2 3">
    <name type="scientific">Veronia nyctiphanis</name>
    <dbReference type="NCBI Taxonomy" id="1278244"/>
    <lineage>
        <taxon>Bacteria</taxon>
        <taxon>Pseudomonadati</taxon>
        <taxon>Pseudomonadota</taxon>
        <taxon>Gammaproteobacteria</taxon>
        <taxon>Vibrionales</taxon>
        <taxon>Vibrionaceae</taxon>
        <taxon>Veronia</taxon>
    </lineage>
</organism>
<protein>
    <recommendedName>
        <fullName evidence="4">PepSY domain-containing protein</fullName>
    </recommendedName>
</protein>
<evidence type="ECO:0000313" key="3">
    <source>
        <dbReference type="Proteomes" id="UP000290287"/>
    </source>
</evidence>
<dbReference type="PANTHER" id="PTHR34219">
    <property type="entry name" value="IRON-REGULATED INNER MEMBRANE PROTEIN-RELATED"/>
    <property type="match status" value="1"/>
</dbReference>
<proteinExistence type="predicted"/>
<feature type="transmembrane region" description="Helical" evidence="1">
    <location>
        <begin position="12"/>
        <end position="36"/>
    </location>
</feature>
<keyword evidence="1" id="KW-1133">Transmembrane helix</keyword>
<feature type="transmembrane region" description="Helical" evidence="1">
    <location>
        <begin position="215"/>
        <end position="235"/>
    </location>
</feature>
<comment type="caution">
    <text evidence="2">The sequence shown here is derived from an EMBL/GenBank/DDBJ whole genome shotgun (WGS) entry which is preliminary data.</text>
</comment>
<sequence length="264" mass="30436">MKTTTLKSLTNAHAWIGLIISTVLFIIFFAGSISLFRENVLSWEHTPPLAKEIGQFNYGFVDYDKAISSIQNSYNVEVDHGFYLFPPTEYTPYIEAYFAEVIDDTDPETGEDHHDVHVYLNPNNGEIIGNGENFQFANFIYQLHYNLGLGRIGLYFVGLITLFFFVALLTGTVIHWRKLVKNFFQYRSEGKKDKWLDAITLSELWGCLSTSCMPSQGWCLIWLLFTKFPTLYFFIRVIRSDYSKQQDLTNHTLKNLVTLSPCQG</sequence>
<feature type="transmembrane region" description="Helical" evidence="1">
    <location>
        <begin position="152"/>
        <end position="176"/>
    </location>
</feature>
<evidence type="ECO:0000313" key="2">
    <source>
        <dbReference type="EMBL" id="RXJ74822.1"/>
    </source>
</evidence>
<dbReference type="Pfam" id="PF03929">
    <property type="entry name" value="PepSY_TM"/>
    <property type="match status" value="1"/>
</dbReference>
<dbReference type="Proteomes" id="UP000290287">
    <property type="component" value="Unassembled WGS sequence"/>
</dbReference>
<keyword evidence="1" id="KW-0472">Membrane</keyword>
<dbReference type="PANTHER" id="PTHR34219:SF9">
    <property type="entry name" value="IRON-REGULATED INNER MEMBRANE PROTEIN"/>
    <property type="match status" value="1"/>
</dbReference>
<evidence type="ECO:0008006" key="4">
    <source>
        <dbReference type="Google" id="ProtNLM"/>
    </source>
</evidence>
<name>A0A4Q0YU51_9GAMM</name>
<dbReference type="AlphaFoldDB" id="A0A4Q0YU51"/>
<accession>A0A4Q0YU51</accession>
<gene>
    <name evidence="2" type="ORF">CS022_00960</name>
</gene>